<dbReference type="AlphaFoldDB" id="A0AAV9JUD1"/>
<dbReference type="SUPFAM" id="SSF56634">
    <property type="entry name" value="Heme-dependent catalase-like"/>
    <property type="match status" value="1"/>
</dbReference>
<dbReference type="Pfam" id="PF06628">
    <property type="entry name" value="Catalase-rel"/>
    <property type="match status" value="1"/>
</dbReference>
<evidence type="ECO:0000313" key="12">
    <source>
        <dbReference type="EMBL" id="KAK4549143.1"/>
    </source>
</evidence>
<comment type="function">
    <text evidence="8">Catalyzes the degradation of hydrogen peroxide (H(2)O(2)) generated by peroxisomal oxidases to water and oxygen, thereby protecting cells from the toxic effects of hydrogen peroxide.</text>
</comment>
<dbReference type="InterPro" id="IPR024711">
    <property type="entry name" value="Catalase_clade1/3"/>
</dbReference>
<dbReference type="Gene3D" id="2.40.180.10">
    <property type="entry name" value="Catalase core domain"/>
    <property type="match status" value="1"/>
</dbReference>
<reference evidence="12 13" key="1">
    <citation type="submission" date="2021-11" db="EMBL/GenBank/DDBJ databases">
        <title>Black yeast isolated from Biological Soil Crust.</title>
        <authorList>
            <person name="Kurbessoian T."/>
        </authorList>
    </citation>
    <scope>NUCLEOTIDE SEQUENCE [LARGE SCALE GENOMIC DNA]</scope>
    <source>
        <strain evidence="12 13">CCFEE 5522</strain>
    </source>
</reference>
<dbReference type="GO" id="GO:0046872">
    <property type="term" value="F:metal ion binding"/>
    <property type="evidence" value="ECO:0007669"/>
    <property type="project" value="UniProtKB-KW"/>
</dbReference>
<evidence type="ECO:0000256" key="7">
    <source>
        <dbReference type="ARBA" id="ARBA00023324"/>
    </source>
</evidence>
<dbReference type="Pfam" id="PF00199">
    <property type="entry name" value="Catalase"/>
    <property type="match status" value="1"/>
</dbReference>
<keyword evidence="5" id="KW-0560">Oxidoreductase</keyword>
<evidence type="ECO:0000256" key="6">
    <source>
        <dbReference type="ARBA" id="ARBA00023004"/>
    </source>
</evidence>
<evidence type="ECO:0000256" key="5">
    <source>
        <dbReference type="ARBA" id="ARBA00023002"/>
    </source>
</evidence>
<sequence>MAANLPSREDKATESAPFYTLAEGRPVADPSASTILRGTHGRLRGGLSLLEDTQLIETLAHFARERIPERVVHAKAAGAWGEFEVTHDISHITSCNFLTGVGKKTPLLARVSTVAGEKGSADTARDIRGFAVKFFTEEGNQDFVMNDLPVFFIRDPIKFPSVNRSHKRHPQSNVPDWSMFWDFHNNNQEGTHALMQVFGGRGVPASLRNVNAYGVHTYKLGKPEDGSFKYVKWHFKPDQGNKTLTQEEAVKLAGEDPDHHVRDMFNSIAAGNFPSWTLYIQVMDPAEASTVPYDIFDDTKVWPHKDYPLQPIGKMTFNRNPSNFFQDIEQAAFSPSNMVPGIGPSADIMLQARMFSYPDAARYRVGPNYQQLPCNAARSKVYSPYQRDGPGRIDGNYGGDPDYIRSSFRPIKNIHPTDVSFNEWHGKVETYSSEVTDADFVQPRELWKLFKEEQTDGEFIQNVSGVLSQAVKPVQEKAIEVWNKVDTEIGERIKEALGGAALKDADPNHLWVPQSQSS</sequence>
<dbReference type="InterPro" id="IPR018028">
    <property type="entry name" value="Catalase"/>
</dbReference>
<dbReference type="FunFam" id="2.40.180.10:FF:000001">
    <property type="entry name" value="Catalase"/>
    <property type="match status" value="1"/>
</dbReference>
<evidence type="ECO:0000256" key="1">
    <source>
        <dbReference type="ARBA" id="ARBA00005329"/>
    </source>
</evidence>
<dbReference type="InterPro" id="IPR024708">
    <property type="entry name" value="Catalase_AS"/>
</dbReference>
<feature type="active site" evidence="9">
    <location>
        <position position="146"/>
    </location>
</feature>
<feature type="active site" evidence="9">
    <location>
        <position position="73"/>
    </location>
</feature>
<keyword evidence="6 10" id="KW-0408">Iron</keyword>
<dbReference type="GO" id="GO:0004096">
    <property type="term" value="F:catalase activity"/>
    <property type="evidence" value="ECO:0007669"/>
    <property type="project" value="UniProtKB-EC"/>
</dbReference>
<keyword evidence="13" id="KW-1185">Reference proteome</keyword>
<evidence type="ECO:0000256" key="4">
    <source>
        <dbReference type="ARBA" id="ARBA00022723"/>
    </source>
</evidence>
<dbReference type="PRINTS" id="PR00067">
    <property type="entry name" value="CATALASE"/>
</dbReference>
<feature type="domain" description="Catalase core" evidence="11">
    <location>
        <begin position="20"/>
        <end position="412"/>
    </location>
</feature>
<organism evidence="12 13">
    <name type="scientific">Oleoguttula mirabilis</name>
    <dbReference type="NCBI Taxonomy" id="1507867"/>
    <lineage>
        <taxon>Eukaryota</taxon>
        <taxon>Fungi</taxon>
        <taxon>Dikarya</taxon>
        <taxon>Ascomycota</taxon>
        <taxon>Pezizomycotina</taxon>
        <taxon>Dothideomycetes</taxon>
        <taxon>Dothideomycetidae</taxon>
        <taxon>Mycosphaerellales</taxon>
        <taxon>Teratosphaeriaceae</taxon>
        <taxon>Oleoguttula</taxon>
    </lineage>
</organism>
<evidence type="ECO:0000259" key="11">
    <source>
        <dbReference type="SMART" id="SM01060"/>
    </source>
</evidence>
<dbReference type="PANTHER" id="PTHR11465:SF26">
    <property type="entry name" value="CATALASE 2"/>
    <property type="match status" value="1"/>
</dbReference>
<dbReference type="GO" id="GO:0005739">
    <property type="term" value="C:mitochondrion"/>
    <property type="evidence" value="ECO:0007669"/>
    <property type="project" value="TreeGrafter"/>
</dbReference>
<dbReference type="GO" id="GO:0005777">
    <property type="term" value="C:peroxisome"/>
    <property type="evidence" value="ECO:0007669"/>
    <property type="project" value="TreeGrafter"/>
</dbReference>
<dbReference type="SMART" id="SM01060">
    <property type="entry name" value="Catalase"/>
    <property type="match status" value="1"/>
</dbReference>
<evidence type="ECO:0000256" key="10">
    <source>
        <dbReference type="PIRSR" id="PIRSR038928-2"/>
    </source>
</evidence>
<comment type="cofactor">
    <cofactor evidence="10">
        <name>heme</name>
        <dbReference type="ChEBI" id="CHEBI:30413"/>
    </cofactor>
</comment>
<dbReference type="GO" id="GO:0042744">
    <property type="term" value="P:hydrogen peroxide catabolic process"/>
    <property type="evidence" value="ECO:0007669"/>
    <property type="project" value="UniProtKB-KW"/>
</dbReference>
<keyword evidence="3 10" id="KW-0349">Heme</keyword>
<keyword evidence="4 10" id="KW-0479">Metal-binding</keyword>
<evidence type="ECO:0000256" key="3">
    <source>
        <dbReference type="ARBA" id="ARBA00022617"/>
    </source>
</evidence>
<dbReference type="EMBL" id="JAVFHQ010000005">
    <property type="protein sequence ID" value="KAK4549143.1"/>
    <property type="molecule type" value="Genomic_DNA"/>
</dbReference>
<evidence type="ECO:0000256" key="2">
    <source>
        <dbReference type="ARBA" id="ARBA00022559"/>
    </source>
</evidence>
<protein>
    <recommendedName>
        <fullName evidence="11">Catalase core domain-containing protein</fullName>
    </recommendedName>
</protein>
<dbReference type="InterPro" id="IPR020835">
    <property type="entry name" value="Catalase_sf"/>
</dbReference>
<comment type="caution">
    <text evidence="12">The sequence shown here is derived from an EMBL/GenBank/DDBJ whole genome shotgun (WGS) entry which is preliminary data.</text>
</comment>
<comment type="similarity">
    <text evidence="1">Belongs to the catalase family.</text>
</comment>
<dbReference type="PROSITE" id="PS51402">
    <property type="entry name" value="CATALASE_3"/>
    <property type="match status" value="1"/>
</dbReference>
<proteinExistence type="inferred from homology"/>
<gene>
    <name evidence="12" type="ORF">LTR36_007600</name>
</gene>
<evidence type="ECO:0000256" key="9">
    <source>
        <dbReference type="PIRSR" id="PIRSR038928-1"/>
    </source>
</evidence>
<dbReference type="PIRSF" id="PIRSF038928">
    <property type="entry name" value="Catalase_clade1-3"/>
    <property type="match status" value="1"/>
</dbReference>
<name>A0AAV9JUD1_9PEZI</name>
<keyword evidence="7" id="KW-0376">Hydrogen peroxide</keyword>
<feature type="binding site" description="axial binding residue" evidence="10">
    <location>
        <position position="357"/>
    </location>
    <ligand>
        <name>heme</name>
        <dbReference type="ChEBI" id="CHEBI:30413"/>
    </ligand>
    <ligandPart>
        <name>Fe</name>
        <dbReference type="ChEBI" id="CHEBI:18248"/>
    </ligandPart>
</feature>
<accession>A0AAV9JUD1</accession>
<evidence type="ECO:0000313" key="13">
    <source>
        <dbReference type="Proteomes" id="UP001324427"/>
    </source>
</evidence>
<dbReference type="CDD" id="cd08157">
    <property type="entry name" value="catalase_fungal"/>
    <property type="match status" value="1"/>
</dbReference>
<dbReference type="PANTHER" id="PTHR11465">
    <property type="entry name" value="CATALASE"/>
    <property type="match status" value="1"/>
</dbReference>
<dbReference type="PROSITE" id="PS00438">
    <property type="entry name" value="CATALASE_2"/>
    <property type="match status" value="1"/>
</dbReference>
<dbReference type="GO" id="GO:0020037">
    <property type="term" value="F:heme binding"/>
    <property type="evidence" value="ECO:0007669"/>
    <property type="project" value="InterPro"/>
</dbReference>
<dbReference type="GO" id="GO:0042542">
    <property type="term" value="P:response to hydrogen peroxide"/>
    <property type="evidence" value="ECO:0007669"/>
    <property type="project" value="TreeGrafter"/>
</dbReference>
<keyword evidence="2" id="KW-0575">Peroxidase</keyword>
<dbReference type="InterPro" id="IPR010582">
    <property type="entry name" value="Catalase_immune_responsive"/>
</dbReference>
<evidence type="ECO:0000256" key="8">
    <source>
        <dbReference type="ARBA" id="ARBA00044729"/>
    </source>
</evidence>
<dbReference type="Proteomes" id="UP001324427">
    <property type="component" value="Unassembled WGS sequence"/>
</dbReference>
<dbReference type="InterPro" id="IPR011614">
    <property type="entry name" value="Catalase_core"/>
</dbReference>